<dbReference type="PANTHER" id="PTHR44899">
    <property type="entry name" value="CAMK FAMILY PROTEIN KINASE"/>
    <property type="match status" value="1"/>
</dbReference>
<feature type="domain" description="Protein kinase" evidence="11">
    <location>
        <begin position="34"/>
        <end position="352"/>
    </location>
</feature>
<dbReference type="PANTHER" id="PTHR44899:SF3">
    <property type="entry name" value="SERINE_THREONINE-PROTEIN KINASE NEK1"/>
    <property type="match status" value="1"/>
</dbReference>
<feature type="compositionally biased region" description="Low complexity" evidence="10">
    <location>
        <begin position="426"/>
        <end position="436"/>
    </location>
</feature>
<feature type="compositionally biased region" description="Polar residues" evidence="10">
    <location>
        <begin position="477"/>
        <end position="493"/>
    </location>
</feature>
<feature type="region of interest" description="Disordered" evidence="10">
    <location>
        <begin position="608"/>
        <end position="651"/>
    </location>
</feature>
<evidence type="ECO:0000256" key="10">
    <source>
        <dbReference type="SAM" id="MobiDB-lite"/>
    </source>
</evidence>
<feature type="compositionally biased region" description="Polar residues" evidence="10">
    <location>
        <begin position="544"/>
        <end position="561"/>
    </location>
</feature>
<evidence type="ECO:0000256" key="1">
    <source>
        <dbReference type="ARBA" id="ARBA00012513"/>
    </source>
</evidence>
<dbReference type="EMBL" id="CDMZ01000991">
    <property type="protein sequence ID" value="CEM25214.1"/>
    <property type="molecule type" value="Genomic_DNA"/>
</dbReference>
<accession>A0A0G4G8Q9</accession>
<dbReference type="InterPro" id="IPR008271">
    <property type="entry name" value="Ser/Thr_kinase_AS"/>
</dbReference>
<feature type="compositionally biased region" description="Polar residues" evidence="10">
    <location>
        <begin position="571"/>
        <end position="581"/>
    </location>
</feature>
<proteinExistence type="predicted"/>
<evidence type="ECO:0000256" key="7">
    <source>
        <dbReference type="ARBA" id="ARBA00047899"/>
    </source>
</evidence>
<feature type="region of interest" description="Disordered" evidence="10">
    <location>
        <begin position="247"/>
        <end position="326"/>
    </location>
</feature>
<dbReference type="InterPro" id="IPR011009">
    <property type="entry name" value="Kinase-like_dom_sf"/>
</dbReference>
<sequence length="818" mass="87238">MAPTLSLGLSVGGGPSIPFLLPRNSELDFSDQGYRIVRLLGQGRHGAAHLVERTADGTLWVAKVIDLSDHMHIPGGVENALLEAENLAKLNHPNVLKFEDHFLSPRGDKLVIITEYCDGGDLFALLKGMQDRGETLSEDQILHWFSEICEGLKYIHQRRMVHCDVKSENIFLTADNTIKLGDFGIARELKPGSSALTPDRYARGTPQYMAPEAHKRMPVSAKADVWSLGCVLYELCCVADTSAIDGEHDQEEEEGGEEFDFNSPQSMKRQTSEKTATSGDRSKSTSKTPHSGRSVSFSANGHSHSNRHSNSSSSSNTGSQARAATALQHELSRMICGEKPSSEETVGASQLFQWARKAAACTSGDLSKLPDQWFRVPVSVSPTRQGLLTYKRSKSYHSLSMAPTPTNGEVEECGNSGSRTGGSGGASRFSGGAFSSRHSTSNGAQHFIRCLRVPSSVGSRSPRAPDAPSPLGVSPARSRNTSPRPSSCGSTTLAPVHPNYPARSNLLSPTLCSPVPNPLASKLPLLPTIVDDESDNGEDGANCSDYSVSGRTDTQTESGQSIPPVLRPSKTDGSLQCSPSADCTASVDIRKGLILQARGEDATTAAATQDFGTGHFRSSSTIQTENVEEEVVDQSSFSDNEESAKKTTMRLPIGSTGASVFSVHSPQMSSVTSPGIESVSTEDSVTGVAVRVAAAMQRAHHPPSSSSSTSSIDGEKDTTTVKSTKKDKERSARPVQRLTRRSSSKWGGLLNRLIGSMRHEDPEHRPAPHVLIREISRVSGILSPPNSTATGKHSNKGGDVDDALAFEDASATPAALSA</sequence>
<dbReference type="VEuPathDB" id="CryptoDB:Cvel_20793"/>
<dbReference type="Pfam" id="PF00069">
    <property type="entry name" value="Pkinase"/>
    <property type="match status" value="1"/>
</dbReference>
<dbReference type="PROSITE" id="PS00107">
    <property type="entry name" value="PROTEIN_KINASE_ATP"/>
    <property type="match status" value="1"/>
</dbReference>
<keyword evidence="2" id="KW-0723">Serine/threonine-protein kinase</keyword>
<dbReference type="PROSITE" id="PS00108">
    <property type="entry name" value="PROTEIN_KINASE_ST"/>
    <property type="match status" value="1"/>
</dbReference>
<name>A0A0G4G8Q9_9ALVE</name>
<feature type="compositionally biased region" description="Polar residues" evidence="10">
    <location>
        <begin position="262"/>
        <end position="301"/>
    </location>
</feature>
<comment type="catalytic activity">
    <reaction evidence="8">
        <text>L-seryl-[protein] + ATP = O-phospho-L-seryl-[protein] + ADP + H(+)</text>
        <dbReference type="Rhea" id="RHEA:17989"/>
        <dbReference type="Rhea" id="RHEA-COMP:9863"/>
        <dbReference type="Rhea" id="RHEA-COMP:11604"/>
        <dbReference type="ChEBI" id="CHEBI:15378"/>
        <dbReference type="ChEBI" id="CHEBI:29999"/>
        <dbReference type="ChEBI" id="CHEBI:30616"/>
        <dbReference type="ChEBI" id="CHEBI:83421"/>
        <dbReference type="ChEBI" id="CHEBI:456216"/>
        <dbReference type="EC" id="2.7.11.1"/>
    </reaction>
</comment>
<gene>
    <name evidence="12" type="ORF">Cvel_20793</name>
</gene>
<evidence type="ECO:0000256" key="2">
    <source>
        <dbReference type="ARBA" id="ARBA00022527"/>
    </source>
</evidence>
<dbReference type="SMART" id="SM00220">
    <property type="entry name" value="S_TKc"/>
    <property type="match status" value="1"/>
</dbReference>
<dbReference type="PROSITE" id="PS50011">
    <property type="entry name" value="PROTEIN_KINASE_DOM"/>
    <property type="match status" value="1"/>
</dbReference>
<keyword evidence="6 9" id="KW-0067">ATP-binding</keyword>
<feature type="compositionally biased region" description="Acidic residues" evidence="10">
    <location>
        <begin position="248"/>
        <end position="260"/>
    </location>
</feature>
<keyword evidence="5" id="KW-0418">Kinase</keyword>
<feature type="compositionally biased region" description="Low complexity" evidence="10">
    <location>
        <begin position="455"/>
        <end position="470"/>
    </location>
</feature>
<dbReference type="InterPro" id="IPR000719">
    <property type="entry name" value="Prot_kinase_dom"/>
</dbReference>
<dbReference type="GO" id="GO:0005524">
    <property type="term" value="F:ATP binding"/>
    <property type="evidence" value="ECO:0007669"/>
    <property type="project" value="UniProtKB-UniRule"/>
</dbReference>
<dbReference type="AlphaFoldDB" id="A0A0G4G8Q9"/>
<dbReference type="InterPro" id="IPR051131">
    <property type="entry name" value="NEK_Ser/Thr_kinase_NIMA"/>
</dbReference>
<evidence type="ECO:0000256" key="9">
    <source>
        <dbReference type="PROSITE-ProRule" id="PRU10141"/>
    </source>
</evidence>
<comment type="catalytic activity">
    <reaction evidence="7">
        <text>L-threonyl-[protein] + ATP = O-phospho-L-threonyl-[protein] + ADP + H(+)</text>
        <dbReference type="Rhea" id="RHEA:46608"/>
        <dbReference type="Rhea" id="RHEA-COMP:11060"/>
        <dbReference type="Rhea" id="RHEA-COMP:11605"/>
        <dbReference type="ChEBI" id="CHEBI:15378"/>
        <dbReference type="ChEBI" id="CHEBI:30013"/>
        <dbReference type="ChEBI" id="CHEBI:30616"/>
        <dbReference type="ChEBI" id="CHEBI:61977"/>
        <dbReference type="ChEBI" id="CHEBI:456216"/>
        <dbReference type="EC" id="2.7.11.1"/>
    </reaction>
</comment>
<feature type="region of interest" description="Disordered" evidence="10">
    <location>
        <begin position="530"/>
        <end position="581"/>
    </location>
</feature>
<evidence type="ECO:0000259" key="11">
    <source>
        <dbReference type="PROSITE" id="PS50011"/>
    </source>
</evidence>
<feature type="region of interest" description="Disordered" evidence="10">
    <location>
        <begin position="399"/>
        <end position="440"/>
    </location>
</feature>
<dbReference type="EC" id="2.7.11.1" evidence="1"/>
<evidence type="ECO:0000256" key="6">
    <source>
        <dbReference type="ARBA" id="ARBA00022840"/>
    </source>
</evidence>
<dbReference type="Gene3D" id="1.10.510.10">
    <property type="entry name" value="Transferase(Phosphotransferase) domain 1"/>
    <property type="match status" value="1"/>
</dbReference>
<feature type="region of interest" description="Disordered" evidence="10">
    <location>
        <begin position="455"/>
        <end position="496"/>
    </location>
</feature>
<evidence type="ECO:0000256" key="3">
    <source>
        <dbReference type="ARBA" id="ARBA00022679"/>
    </source>
</evidence>
<feature type="region of interest" description="Disordered" evidence="10">
    <location>
        <begin position="781"/>
        <end position="801"/>
    </location>
</feature>
<dbReference type="InterPro" id="IPR017441">
    <property type="entry name" value="Protein_kinase_ATP_BS"/>
</dbReference>
<evidence type="ECO:0000256" key="5">
    <source>
        <dbReference type="ARBA" id="ARBA00022777"/>
    </source>
</evidence>
<keyword evidence="4 9" id="KW-0547">Nucleotide-binding</keyword>
<evidence type="ECO:0000313" key="12">
    <source>
        <dbReference type="EMBL" id="CEM25214.1"/>
    </source>
</evidence>
<feature type="compositionally biased region" description="Basic and acidic residues" evidence="10">
    <location>
        <begin position="713"/>
        <end position="732"/>
    </location>
</feature>
<reference evidence="12" key="1">
    <citation type="submission" date="2014-11" db="EMBL/GenBank/DDBJ databases">
        <authorList>
            <person name="Otto D Thomas"/>
            <person name="Naeem Raeece"/>
        </authorList>
    </citation>
    <scope>NUCLEOTIDE SEQUENCE</scope>
</reference>
<feature type="region of interest" description="Disordered" evidence="10">
    <location>
        <begin position="695"/>
        <end position="743"/>
    </location>
</feature>
<evidence type="ECO:0000256" key="8">
    <source>
        <dbReference type="ARBA" id="ARBA00048679"/>
    </source>
</evidence>
<evidence type="ECO:0000256" key="4">
    <source>
        <dbReference type="ARBA" id="ARBA00022741"/>
    </source>
</evidence>
<protein>
    <recommendedName>
        <fullName evidence="1">non-specific serine/threonine protein kinase</fullName>
        <ecNumber evidence="1">2.7.11.1</ecNumber>
    </recommendedName>
</protein>
<dbReference type="GO" id="GO:0004674">
    <property type="term" value="F:protein serine/threonine kinase activity"/>
    <property type="evidence" value="ECO:0007669"/>
    <property type="project" value="UniProtKB-KW"/>
</dbReference>
<keyword evidence="3" id="KW-0808">Transferase</keyword>
<feature type="binding site" evidence="9">
    <location>
        <position position="63"/>
    </location>
    <ligand>
        <name>ATP</name>
        <dbReference type="ChEBI" id="CHEBI:30616"/>
    </ligand>
</feature>
<dbReference type="SUPFAM" id="SSF56112">
    <property type="entry name" value="Protein kinase-like (PK-like)"/>
    <property type="match status" value="1"/>
</dbReference>
<organism evidence="12">
    <name type="scientific">Chromera velia CCMP2878</name>
    <dbReference type="NCBI Taxonomy" id="1169474"/>
    <lineage>
        <taxon>Eukaryota</taxon>
        <taxon>Sar</taxon>
        <taxon>Alveolata</taxon>
        <taxon>Colpodellida</taxon>
        <taxon>Chromeraceae</taxon>
        <taxon>Chromera</taxon>
    </lineage>
</organism>
<feature type="compositionally biased region" description="Polar residues" evidence="10">
    <location>
        <begin position="608"/>
        <end position="625"/>
    </location>
</feature>